<evidence type="ECO:0000313" key="2">
    <source>
        <dbReference type="EMBL" id="GAA0725114.1"/>
    </source>
</evidence>
<organism evidence="2 3">
    <name type="scientific">Clostridium malenominatum</name>
    <dbReference type="NCBI Taxonomy" id="1539"/>
    <lineage>
        <taxon>Bacteria</taxon>
        <taxon>Bacillati</taxon>
        <taxon>Bacillota</taxon>
        <taxon>Clostridia</taxon>
        <taxon>Eubacteriales</taxon>
        <taxon>Clostridiaceae</taxon>
        <taxon>Clostridium</taxon>
    </lineage>
</organism>
<feature type="region of interest" description="Disordered" evidence="1">
    <location>
        <begin position="1"/>
        <end position="31"/>
    </location>
</feature>
<keyword evidence="3" id="KW-1185">Reference proteome</keyword>
<dbReference type="Proteomes" id="UP001500339">
    <property type="component" value="Unassembled WGS sequence"/>
</dbReference>
<evidence type="ECO:0000256" key="1">
    <source>
        <dbReference type="SAM" id="MobiDB-lite"/>
    </source>
</evidence>
<accession>A0ABN1J0F9</accession>
<protein>
    <submittedName>
        <fullName evidence="2">Uncharacterized protein</fullName>
    </submittedName>
</protein>
<name>A0ABN1J0F9_9CLOT</name>
<comment type="caution">
    <text evidence="2">The sequence shown here is derived from an EMBL/GenBank/DDBJ whole genome shotgun (WGS) entry which is preliminary data.</text>
</comment>
<evidence type="ECO:0000313" key="3">
    <source>
        <dbReference type="Proteomes" id="UP001500339"/>
    </source>
</evidence>
<gene>
    <name evidence="2" type="ORF">GCM10008905_19920</name>
</gene>
<sequence length="102" mass="11404">MSSTTIDSEDGKKLLGEKLGTTKGNIDQRSKQEEYSKEFASTLGIQDVYTVKGYDKDFRIMTYLENDDGTSYPQFYDCLNGITVKNGADIFGKLNIKGNIIL</sequence>
<proteinExistence type="predicted"/>
<reference evidence="2 3" key="1">
    <citation type="journal article" date="2019" name="Int. J. Syst. Evol. Microbiol.">
        <title>The Global Catalogue of Microorganisms (GCM) 10K type strain sequencing project: providing services to taxonomists for standard genome sequencing and annotation.</title>
        <authorList>
            <consortium name="The Broad Institute Genomics Platform"/>
            <consortium name="The Broad Institute Genome Sequencing Center for Infectious Disease"/>
            <person name="Wu L."/>
            <person name="Ma J."/>
        </authorList>
    </citation>
    <scope>NUCLEOTIDE SEQUENCE [LARGE SCALE GENOMIC DNA]</scope>
    <source>
        <strain evidence="2 3">JCM 1405</strain>
    </source>
</reference>
<dbReference type="EMBL" id="BAAACF010000001">
    <property type="protein sequence ID" value="GAA0725114.1"/>
    <property type="molecule type" value="Genomic_DNA"/>
</dbReference>